<reference evidence="2" key="1">
    <citation type="submission" date="2017-01" db="EMBL/GenBank/DDBJ databases">
        <authorList>
            <person name="Varghese N."/>
            <person name="Submissions S."/>
        </authorList>
    </citation>
    <scope>NUCLEOTIDE SEQUENCE [LARGE SCALE GENOMIC DNA]</scope>
    <source>
        <strain evidence="2">ATCC 51758</strain>
    </source>
</reference>
<accession>A0A1N6N7B0</accession>
<dbReference type="EMBL" id="FTMD01000001">
    <property type="protein sequence ID" value="SIP87949.1"/>
    <property type="molecule type" value="Genomic_DNA"/>
</dbReference>
<dbReference type="Proteomes" id="UP000186819">
    <property type="component" value="Unassembled WGS sequence"/>
</dbReference>
<evidence type="ECO:0000313" key="2">
    <source>
        <dbReference type="Proteomes" id="UP000186819"/>
    </source>
</evidence>
<gene>
    <name evidence="1" type="ORF">SAMN05421829_101139</name>
</gene>
<dbReference type="RefSeq" id="WP_076600179.1">
    <property type="nucleotide sequence ID" value="NZ_FTMD01000001.1"/>
</dbReference>
<organism evidence="1 2">
    <name type="scientific">Aromatoleum tolulyticum</name>
    <dbReference type="NCBI Taxonomy" id="34027"/>
    <lineage>
        <taxon>Bacteria</taxon>
        <taxon>Pseudomonadati</taxon>
        <taxon>Pseudomonadota</taxon>
        <taxon>Betaproteobacteria</taxon>
        <taxon>Rhodocyclales</taxon>
        <taxon>Rhodocyclaceae</taxon>
        <taxon>Aromatoleum</taxon>
    </lineage>
</organism>
<dbReference type="AlphaFoldDB" id="A0A1N6N7B0"/>
<evidence type="ECO:0000313" key="1">
    <source>
        <dbReference type="EMBL" id="SIP87949.1"/>
    </source>
</evidence>
<name>A0A1N6N7B0_9RHOO</name>
<protein>
    <submittedName>
        <fullName evidence="1">Putative transposase of IS4/5 family</fullName>
    </submittedName>
</protein>
<keyword evidence="2" id="KW-1185">Reference proteome</keyword>
<proteinExistence type="predicted"/>
<dbReference type="OrthoDB" id="9777326at2"/>
<sequence length="338" mass="37709">MFWIEGIARTESGFALEAVYTDGARTHRPLADLALATKTAGTKRTRVTTDCATWGRGTAAPFWDWLGIEKHKPNSRHAVFEVEADGKQYLIPAATLIAALARPIQHIHAFLFRPQGLESFSTPLLGSDRPGVGLHLPEYRVFGARQRTSEGLLACYSWMHCFPSARAMWDSVYAFANAGYLDLFLPLASLTMTLHSVPWRGKHLVVELVVMSATANDAPFAFAEGHPKHLAFHDSAAVDWKVAHKPANTIPPRGAEWPLSDDEWASLTAKLKPRSGARFDLRRIVDFILIKFGTGVAWRKLDYEELNLPIVQATYQRMQKDGRWAEVEELLLAARAAH</sequence>